<evidence type="ECO:0000259" key="2">
    <source>
        <dbReference type="Pfam" id="PF13239"/>
    </source>
</evidence>
<gene>
    <name evidence="3" type="ORF">FMM05_15300</name>
</gene>
<dbReference type="OrthoDB" id="8965954at2"/>
<dbReference type="RefSeq" id="WP_143374272.1">
    <property type="nucleotide sequence ID" value="NZ_VJVZ01000010.1"/>
</dbReference>
<feature type="transmembrane region" description="Helical" evidence="1">
    <location>
        <begin position="54"/>
        <end position="75"/>
    </location>
</feature>
<keyword evidence="4" id="KW-1185">Reference proteome</keyword>
<dbReference type="EMBL" id="VJVZ01000010">
    <property type="protein sequence ID" value="TRW23058.1"/>
    <property type="molecule type" value="Genomic_DNA"/>
</dbReference>
<feature type="transmembrane region" description="Helical" evidence="1">
    <location>
        <begin position="21"/>
        <end position="42"/>
    </location>
</feature>
<dbReference type="AlphaFoldDB" id="A0A552UXW5"/>
<keyword evidence="1" id="KW-0812">Transmembrane</keyword>
<keyword evidence="1" id="KW-1133">Transmembrane helix</keyword>
<organism evidence="3 4">
    <name type="scientific">Flavobacterium zepuense</name>
    <dbReference type="NCBI Taxonomy" id="2593302"/>
    <lineage>
        <taxon>Bacteria</taxon>
        <taxon>Pseudomonadati</taxon>
        <taxon>Bacteroidota</taxon>
        <taxon>Flavobacteriia</taxon>
        <taxon>Flavobacteriales</taxon>
        <taxon>Flavobacteriaceae</taxon>
        <taxon>Flavobacterium</taxon>
    </lineage>
</organism>
<keyword evidence="1" id="KW-0472">Membrane</keyword>
<feature type="domain" description="2TM" evidence="2">
    <location>
        <begin position="13"/>
        <end position="89"/>
    </location>
</feature>
<accession>A0A552UXW5</accession>
<name>A0A552UXW5_9FLAO</name>
<proteinExistence type="predicted"/>
<sequence length="97" mass="11416">MENTDTEVYKSVSKRVKHIKGFYFHLFCYAVVIITLLIINLATSPYYLWFLWPALGWGIGVALHGIGVFNVLPFFGHDWEQRKIQELVEKENGKQWR</sequence>
<comment type="caution">
    <text evidence="3">The sequence shown here is derived from an EMBL/GenBank/DDBJ whole genome shotgun (WGS) entry which is preliminary data.</text>
</comment>
<reference evidence="3 4" key="1">
    <citation type="submission" date="2019-07" db="EMBL/GenBank/DDBJ databases">
        <title>Flavobacterium sp. nov., isolated from glacier ice.</title>
        <authorList>
            <person name="Liu Q."/>
            <person name="Xin Y.-H."/>
        </authorList>
    </citation>
    <scope>NUCLEOTIDE SEQUENCE [LARGE SCALE GENOMIC DNA]</scope>
    <source>
        <strain evidence="3 4">ZT4R6</strain>
    </source>
</reference>
<dbReference type="InterPro" id="IPR025698">
    <property type="entry name" value="2TM_dom"/>
</dbReference>
<protein>
    <submittedName>
        <fullName evidence="3">2TM domain-containing protein</fullName>
    </submittedName>
</protein>
<dbReference type="Pfam" id="PF13239">
    <property type="entry name" value="2TM"/>
    <property type="match status" value="1"/>
</dbReference>
<evidence type="ECO:0000313" key="4">
    <source>
        <dbReference type="Proteomes" id="UP000320643"/>
    </source>
</evidence>
<dbReference type="Proteomes" id="UP000320643">
    <property type="component" value="Unassembled WGS sequence"/>
</dbReference>
<evidence type="ECO:0000313" key="3">
    <source>
        <dbReference type="EMBL" id="TRW23058.1"/>
    </source>
</evidence>
<evidence type="ECO:0000256" key="1">
    <source>
        <dbReference type="SAM" id="Phobius"/>
    </source>
</evidence>